<protein>
    <submittedName>
        <fullName evidence="1">Uncharacterized protein</fullName>
    </submittedName>
</protein>
<organism evidence="1">
    <name type="scientific">marine sediment metagenome</name>
    <dbReference type="NCBI Taxonomy" id="412755"/>
    <lineage>
        <taxon>unclassified sequences</taxon>
        <taxon>metagenomes</taxon>
        <taxon>ecological metagenomes</taxon>
    </lineage>
</organism>
<sequence>MYPRWRKHSNPRLADRWWVLNIGRFRGEVFDGTPDGIGFIGRLNNERVTQKFQRTARQAKVVVLLAIRRECKDVLYLTDHMNTKY</sequence>
<dbReference type="AlphaFoldDB" id="A0A0F9GWL1"/>
<name>A0A0F9GWL1_9ZZZZ</name>
<gene>
    <name evidence="1" type="ORF">LCGC14_1776430</name>
</gene>
<dbReference type="EMBL" id="LAZR01016730">
    <property type="protein sequence ID" value="KKM03235.1"/>
    <property type="molecule type" value="Genomic_DNA"/>
</dbReference>
<proteinExistence type="predicted"/>
<accession>A0A0F9GWL1</accession>
<comment type="caution">
    <text evidence="1">The sequence shown here is derived from an EMBL/GenBank/DDBJ whole genome shotgun (WGS) entry which is preliminary data.</text>
</comment>
<evidence type="ECO:0000313" key="1">
    <source>
        <dbReference type="EMBL" id="KKM03235.1"/>
    </source>
</evidence>
<reference evidence="1" key="1">
    <citation type="journal article" date="2015" name="Nature">
        <title>Complex archaea that bridge the gap between prokaryotes and eukaryotes.</title>
        <authorList>
            <person name="Spang A."/>
            <person name="Saw J.H."/>
            <person name="Jorgensen S.L."/>
            <person name="Zaremba-Niedzwiedzka K."/>
            <person name="Martijn J."/>
            <person name="Lind A.E."/>
            <person name="van Eijk R."/>
            <person name="Schleper C."/>
            <person name="Guy L."/>
            <person name="Ettema T.J."/>
        </authorList>
    </citation>
    <scope>NUCLEOTIDE SEQUENCE</scope>
</reference>